<organism evidence="1">
    <name type="scientific">Pseudomonas aeruginosa</name>
    <dbReference type="NCBI Taxonomy" id="287"/>
    <lineage>
        <taxon>Bacteria</taxon>
        <taxon>Pseudomonadati</taxon>
        <taxon>Pseudomonadota</taxon>
        <taxon>Gammaproteobacteria</taxon>
        <taxon>Pseudomonadales</taxon>
        <taxon>Pseudomonadaceae</taxon>
        <taxon>Pseudomonas</taxon>
    </lineage>
</organism>
<geneLocation type="plasmid" evidence="1">
    <name>pNK546b</name>
</geneLocation>
<name>A0A6C0L436_PSEAI</name>
<keyword evidence="1" id="KW-0614">Plasmid</keyword>
<accession>A0A6C0L436</accession>
<dbReference type="EMBL" id="MN583270">
    <property type="protein sequence ID" value="QHU24632.1"/>
    <property type="molecule type" value="Genomic_DNA"/>
</dbReference>
<proteinExistence type="predicted"/>
<dbReference type="AlphaFoldDB" id="A0A6C0L436"/>
<sequence>MANSNDDRRFADLTHEALADVSEGLVIDHALVETWAQSLDTDTPVPLPTPDRPT</sequence>
<protein>
    <recommendedName>
        <fullName evidence="2">CopG family transcriptional regulator</fullName>
    </recommendedName>
</protein>
<evidence type="ECO:0008006" key="2">
    <source>
        <dbReference type="Google" id="ProtNLM"/>
    </source>
</evidence>
<evidence type="ECO:0000313" key="1">
    <source>
        <dbReference type="EMBL" id="QHU24632.1"/>
    </source>
</evidence>
<reference evidence="1" key="1">
    <citation type="submission" date="2019-10" db="EMBL/GenBank/DDBJ databases">
        <title>Extensively Drug-Resistant Pseudomonas aeruginosa ST664 clone carrying KPC-2-encoding megaplasmid in a burn clinic.</title>
        <authorList>
            <person name="Li Z."/>
            <person name="Cai Z."/>
            <person name="Cai Z."/>
            <person name="Zhang Y."/>
            <person name="Fu T."/>
            <person name="Jin Y."/>
            <person name="Cheng Z."/>
            <person name="Jin S."/>
            <person name="Wu W."/>
            <person name="Yang L."/>
            <person name="Bai F."/>
        </authorList>
    </citation>
    <scope>NUCLEOTIDE SEQUENCE</scope>
    <source>
        <strain evidence="1">NK546</strain>
        <plasmid evidence="1">pNK546b</plasmid>
    </source>
</reference>